<protein>
    <submittedName>
        <fullName evidence="1">Uncharacterized protein</fullName>
    </submittedName>
</protein>
<accession>A0AB37NEK3</accession>
<organism evidence="1 2">
    <name type="scientific">Listeria monocytogenes</name>
    <dbReference type="NCBI Taxonomy" id="1639"/>
    <lineage>
        <taxon>Bacteria</taxon>
        <taxon>Bacillati</taxon>
        <taxon>Bacillota</taxon>
        <taxon>Bacilli</taxon>
        <taxon>Bacillales</taxon>
        <taxon>Listeriaceae</taxon>
        <taxon>Listeria</taxon>
    </lineage>
</organism>
<sequence>MSLLFSEMIDEALDLISQRLTNNDEFKSLSETQRHIIRTKLNINDSTTNILGTEKNDFLVGVEFTLEMLNILNDRYKVKGNNH</sequence>
<dbReference type="EMBL" id="QXLS01000007">
    <property type="protein sequence ID" value="RKA05263.1"/>
    <property type="molecule type" value="Genomic_DNA"/>
</dbReference>
<proteinExistence type="predicted"/>
<evidence type="ECO:0000313" key="1">
    <source>
        <dbReference type="EMBL" id="RKA05263.1"/>
    </source>
</evidence>
<dbReference type="Proteomes" id="UP000272537">
    <property type="component" value="Unassembled WGS sequence"/>
</dbReference>
<name>A0AB37NEK3_LISMN</name>
<comment type="caution">
    <text evidence="1">The sequence shown here is derived from an EMBL/GenBank/DDBJ whole genome shotgun (WGS) entry which is preliminary data.</text>
</comment>
<reference evidence="1 2" key="1">
    <citation type="journal article" date="2018" name="BMC Genomics">
        <title>Genes significantly associated with lineage II food isolates of Listeria monocytogenes.</title>
        <authorList>
            <person name="Pirone-Davies C."/>
            <person name="Chen Y."/>
            <person name="Pightling A."/>
            <person name="Ryan G."/>
            <person name="Wang Y."/>
            <person name="Yao K."/>
            <person name="Hoffmann M."/>
            <person name="Allard M.W."/>
        </authorList>
    </citation>
    <scope>NUCLEOTIDE SEQUENCE [LARGE SCALE GENOMIC DNA]</scope>
    <source>
        <strain evidence="1 2">PNUSAL000550</strain>
    </source>
</reference>
<evidence type="ECO:0000313" key="2">
    <source>
        <dbReference type="Proteomes" id="UP000272537"/>
    </source>
</evidence>
<gene>
    <name evidence="1" type="ORF">DYZ80_02784</name>
</gene>
<dbReference type="AlphaFoldDB" id="A0AB37NEK3"/>